<protein>
    <submittedName>
        <fullName evidence="2">Uncharacterized protein</fullName>
    </submittedName>
</protein>
<keyword evidence="3" id="KW-1185">Reference proteome</keyword>
<accession>A0A6G8S4G6</accession>
<name>A0A6G8S4G6_9GAMM</name>
<evidence type="ECO:0000313" key="2">
    <source>
        <dbReference type="EMBL" id="QIO08863.1"/>
    </source>
</evidence>
<organism evidence="2 3">
    <name type="scientific">Acinetobacter lanii</name>
    <dbReference type="NCBI Taxonomy" id="2715163"/>
    <lineage>
        <taxon>Bacteria</taxon>
        <taxon>Pseudomonadati</taxon>
        <taxon>Pseudomonadota</taxon>
        <taxon>Gammaproteobacteria</taxon>
        <taxon>Moraxellales</taxon>
        <taxon>Moraxellaceae</taxon>
        <taxon>Acinetobacter</taxon>
    </lineage>
</organism>
<dbReference type="AlphaFoldDB" id="A0A6G8S4G6"/>
<dbReference type="RefSeq" id="WP_166323999.1">
    <property type="nucleotide sequence ID" value="NZ_CP049916.1"/>
</dbReference>
<dbReference type="Proteomes" id="UP000501939">
    <property type="component" value="Chromosome"/>
</dbReference>
<dbReference type="EMBL" id="CP049916">
    <property type="protein sequence ID" value="QIO08863.1"/>
    <property type="molecule type" value="Genomic_DNA"/>
</dbReference>
<feature type="region of interest" description="Disordered" evidence="1">
    <location>
        <begin position="337"/>
        <end position="373"/>
    </location>
</feature>
<feature type="region of interest" description="Disordered" evidence="1">
    <location>
        <begin position="190"/>
        <end position="231"/>
    </location>
</feature>
<reference evidence="2 3" key="1">
    <citation type="submission" date="2020-03" db="EMBL/GenBank/DDBJ databases">
        <authorList>
            <person name="Zhu W."/>
        </authorList>
    </citation>
    <scope>NUCLEOTIDE SEQUENCE [LARGE SCALE GENOMIC DNA]</scope>
    <source>
        <strain evidence="2 3">185</strain>
    </source>
</reference>
<dbReference type="InterPro" id="IPR049802">
    <property type="entry name" value="RhsC-like_FIX"/>
</dbReference>
<evidence type="ECO:0000313" key="3">
    <source>
        <dbReference type="Proteomes" id="UP000501939"/>
    </source>
</evidence>
<proteinExistence type="predicted"/>
<gene>
    <name evidence="2" type="ORF">G8D99_07405</name>
</gene>
<feature type="compositionally biased region" description="Polar residues" evidence="1">
    <location>
        <begin position="193"/>
        <end position="231"/>
    </location>
</feature>
<evidence type="ECO:0000256" key="1">
    <source>
        <dbReference type="SAM" id="MobiDB-lite"/>
    </source>
</evidence>
<sequence length="466" mass="51045">MGSIAKYKRSVDSVPSGWLQSLKKDTLTFLKGDSTGGWAILAETVIGCVPVLGQLVDARDIIKAIIILSANPASPAGWFDLITALIGLVPGGGDAVKMSLKSVKKGALPMDSILDGIRKLGKGDPEQLIRKCLDLNALQKNLDKILTNPKVLNQLSPEARKNVDQIRKNLGKQLQEFKKEVDGWLVKSRKTSADANKNSKNQTNKPNSPANGGQKANNTNQGKSNSTNNSSIGQTAITNLSNKFKGILGEHMADYYCQEIKGWGTSTHDKTGTKNSHKLNDNGEMVNLFSIKSRGRGIDGVWKKGNSDAKPYAIIEAKCSQNPAASLRDLLGDANDKNGIDKSIPQQQQRSGRTSRSRTNNSSTNRNLTLGGEKYRDSSGKVVQMSHHWITNRLVKSVGIKLAPIILKKRRYERYVIFFSGLQVVEHAVALIKFLSKQTVTDKEHSIHKATRVWTDKDISIVVNNK</sequence>
<feature type="compositionally biased region" description="Low complexity" evidence="1">
    <location>
        <begin position="346"/>
        <end position="371"/>
    </location>
</feature>
<dbReference type="KEGG" id="alj:G8D99_07405"/>
<dbReference type="CDD" id="cd20746">
    <property type="entry name" value="FIX_Ntox15_NUC_DUF4112_RhsA-like"/>
    <property type="match status" value="1"/>
</dbReference>